<name>A0AAE1ACY5_9GAST</name>
<proteinExistence type="predicted"/>
<feature type="region of interest" description="Disordered" evidence="1">
    <location>
        <begin position="49"/>
        <end position="72"/>
    </location>
</feature>
<gene>
    <name evidence="2" type="ORF">RRG08_044566</name>
</gene>
<evidence type="ECO:0000256" key="1">
    <source>
        <dbReference type="SAM" id="MobiDB-lite"/>
    </source>
</evidence>
<keyword evidence="3" id="KW-1185">Reference proteome</keyword>
<protein>
    <submittedName>
        <fullName evidence="2">Uncharacterized protein</fullName>
    </submittedName>
</protein>
<dbReference type="EMBL" id="JAWDGP010002135">
    <property type="protein sequence ID" value="KAK3785313.1"/>
    <property type="molecule type" value="Genomic_DNA"/>
</dbReference>
<comment type="caution">
    <text evidence="2">The sequence shown here is derived from an EMBL/GenBank/DDBJ whole genome shotgun (WGS) entry which is preliminary data.</text>
</comment>
<evidence type="ECO:0000313" key="3">
    <source>
        <dbReference type="Proteomes" id="UP001283361"/>
    </source>
</evidence>
<sequence length="299" mass="32327">MVKSSGRFSRDRGRKPFAGGAKGKETFAPDLWSTAGCFPEAVTRGLSNPLRGSEGFLPPPPKGPSPRFGKGKSCRRVEDFLLGGKEPFRRKAVTRGIVFATQNLRKGVVKIPLALLGGFLCLALQDCYNRGEGSPREEAKNTRVEINGFQGKGCPLPKSYERELSNPPTGGHHWGFERQGGKATFEGGLGTGEKEDGFGVCLEGRALFLPPPIATILQGKESSEQLEGQSPPLTKGASPERHIEIVEGRAPFLQFCEANTRFNRSVARITSATFASPREAGDPPALKPLISQVKDPQQR</sequence>
<dbReference type="AlphaFoldDB" id="A0AAE1ACY5"/>
<accession>A0AAE1ACY5</accession>
<dbReference type="Proteomes" id="UP001283361">
    <property type="component" value="Unassembled WGS sequence"/>
</dbReference>
<feature type="region of interest" description="Disordered" evidence="1">
    <location>
        <begin position="1"/>
        <end position="27"/>
    </location>
</feature>
<evidence type="ECO:0000313" key="2">
    <source>
        <dbReference type="EMBL" id="KAK3785313.1"/>
    </source>
</evidence>
<feature type="region of interest" description="Disordered" evidence="1">
    <location>
        <begin position="274"/>
        <end position="299"/>
    </location>
</feature>
<organism evidence="2 3">
    <name type="scientific">Elysia crispata</name>
    <name type="common">lettuce slug</name>
    <dbReference type="NCBI Taxonomy" id="231223"/>
    <lineage>
        <taxon>Eukaryota</taxon>
        <taxon>Metazoa</taxon>
        <taxon>Spiralia</taxon>
        <taxon>Lophotrochozoa</taxon>
        <taxon>Mollusca</taxon>
        <taxon>Gastropoda</taxon>
        <taxon>Heterobranchia</taxon>
        <taxon>Euthyneura</taxon>
        <taxon>Panpulmonata</taxon>
        <taxon>Sacoglossa</taxon>
        <taxon>Placobranchoidea</taxon>
        <taxon>Plakobranchidae</taxon>
        <taxon>Elysia</taxon>
    </lineage>
</organism>
<reference evidence="2" key="1">
    <citation type="journal article" date="2023" name="G3 (Bethesda)">
        <title>A reference genome for the long-term kleptoplast-retaining sea slug Elysia crispata morphotype clarki.</title>
        <authorList>
            <person name="Eastman K.E."/>
            <person name="Pendleton A.L."/>
            <person name="Shaikh M.A."/>
            <person name="Suttiyut T."/>
            <person name="Ogas R."/>
            <person name="Tomko P."/>
            <person name="Gavelis G."/>
            <person name="Widhalm J.R."/>
            <person name="Wisecaver J.H."/>
        </authorList>
    </citation>
    <scope>NUCLEOTIDE SEQUENCE</scope>
    <source>
        <strain evidence="2">ECLA1</strain>
    </source>
</reference>